<dbReference type="SUPFAM" id="SSF88713">
    <property type="entry name" value="Glycoside hydrolase/deacetylase"/>
    <property type="match status" value="1"/>
</dbReference>
<dbReference type="RefSeq" id="WP_089750642.1">
    <property type="nucleotide sequence ID" value="NZ_FOOG01000005.1"/>
</dbReference>
<dbReference type="Pfam" id="PF09960">
    <property type="entry name" value="DUF2194"/>
    <property type="match status" value="1"/>
</dbReference>
<dbReference type="OrthoDB" id="9761886at2"/>
<reference evidence="2" key="1">
    <citation type="submission" date="2016-10" db="EMBL/GenBank/DDBJ databases">
        <authorList>
            <person name="Varghese N."/>
            <person name="Submissions S."/>
        </authorList>
    </citation>
    <scope>NUCLEOTIDE SEQUENCE [LARGE SCALE GENOMIC DNA]</scope>
    <source>
        <strain evidence="2">FP5</strain>
    </source>
</reference>
<dbReference type="Gene3D" id="3.20.20.370">
    <property type="entry name" value="Glycoside hydrolase/deacetylase"/>
    <property type="match status" value="1"/>
</dbReference>
<dbReference type="Proteomes" id="UP000198897">
    <property type="component" value="Unassembled WGS sequence"/>
</dbReference>
<dbReference type="CDD" id="cd10924">
    <property type="entry name" value="CE4_COG4878"/>
    <property type="match status" value="1"/>
</dbReference>
<accession>A0A1I2KKP6</accession>
<keyword evidence="2" id="KW-1185">Reference proteome</keyword>
<evidence type="ECO:0000313" key="2">
    <source>
        <dbReference type="Proteomes" id="UP000198897"/>
    </source>
</evidence>
<dbReference type="GO" id="GO:0005975">
    <property type="term" value="P:carbohydrate metabolic process"/>
    <property type="evidence" value="ECO:0007669"/>
    <property type="project" value="InterPro"/>
</dbReference>
<sequence length="613" mass="69660">MKKRTLFTVSGLFLLLSATILFLQFIRLDLLHQWFPAKSASLSDTETMSAAKEPLSGQELNIYIHRNDSDLSQGAIDNIQKAMDYAKVRYTEISASEIKNISPSPYNVLVLAGEHSKNWPLERIKVFVENGGRLYIGARFINAEWNELLGITDVGDFKDGIYGLTFEKELFPGYMDLDQTSKLFSHSIADVELSKESEVFITAQHEPILWSNRYGEGKVMVWNTSSVTEKNSRGLMLQALSFLPPAFASNQTGIKVMHIDDFPSPVPPESSQAIQDHYDLSTQDFYTDIWWEDMKDLAHKYDLSYTGFLIGTYEDEMRLTAEDLISERRYPMLYFGRNLLKEKGELGLHGYNHQSLVTNEETIDPSLNYKPWDSQNQMEESLKRSVQLFNYYFPAERIESYVPPSNILNETGLAALQNALPNLKTVAALYTGTESEGSFIQEFEQDDKYPGLYHFPRISSGYAETAEDQFIQVDAIANFGMVSHFIHPDDVLDSQRSGDKGWPGLKDGFASMARSIHQTYPYLDNMVQSQATNRMKQYQASDIQVTYEPGHINIRGKEMLSPSLLFLRVNEGQRIETGTYSFGVIERFSETESLYKVTLTKPSAKISIKDDAS</sequence>
<organism evidence="1 2">
    <name type="scientific">Halobacillus alkaliphilus</name>
    <dbReference type="NCBI Taxonomy" id="396056"/>
    <lineage>
        <taxon>Bacteria</taxon>
        <taxon>Bacillati</taxon>
        <taxon>Bacillota</taxon>
        <taxon>Bacilli</taxon>
        <taxon>Bacillales</taxon>
        <taxon>Bacillaceae</taxon>
        <taxon>Halobacillus</taxon>
    </lineage>
</organism>
<proteinExistence type="predicted"/>
<dbReference type="InterPro" id="IPR011330">
    <property type="entry name" value="Glyco_hydro/deAcase_b/a-brl"/>
</dbReference>
<dbReference type="InterPro" id="IPR029062">
    <property type="entry name" value="Class_I_gatase-like"/>
</dbReference>
<dbReference type="EMBL" id="FOOG01000005">
    <property type="protein sequence ID" value="SFF67545.1"/>
    <property type="molecule type" value="Genomic_DNA"/>
</dbReference>
<dbReference type="AlphaFoldDB" id="A0A1I2KKP6"/>
<gene>
    <name evidence="1" type="ORF">SAMN05216353_10556</name>
</gene>
<dbReference type="InterPro" id="IPR018695">
    <property type="entry name" value="DUF2194"/>
</dbReference>
<dbReference type="SUPFAM" id="SSF52317">
    <property type="entry name" value="Class I glutamine amidotransferase-like"/>
    <property type="match status" value="1"/>
</dbReference>
<evidence type="ECO:0000313" key="1">
    <source>
        <dbReference type="EMBL" id="SFF67545.1"/>
    </source>
</evidence>
<protein>
    <submittedName>
        <fullName evidence="1">Uncharacterized protein</fullName>
    </submittedName>
</protein>
<name>A0A1I2KKP6_9BACI</name>